<reference evidence="1" key="1">
    <citation type="submission" date="2021-11" db="EMBL/GenBank/DDBJ databases">
        <authorList>
            <consortium name="Genoscope - CEA"/>
            <person name="William W."/>
        </authorList>
    </citation>
    <scope>NUCLEOTIDE SEQUENCE</scope>
</reference>
<accession>A0A8J2SMU8</accession>
<name>A0A8J2SMU8_9STRA</name>
<evidence type="ECO:0000313" key="1">
    <source>
        <dbReference type="EMBL" id="CAH0370307.1"/>
    </source>
</evidence>
<feature type="non-terminal residue" evidence="1">
    <location>
        <position position="1"/>
    </location>
</feature>
<evidence type="ECO:0000313" key="2">
    <source>
        <dbReference type="Proteomes" id="UP000789595"/>
    </source>
</evidence>
<sequence length="166" mass="18882">VTILLPRLLHIGLKSLRDVLLHVLHDGLHLHQGLALRLLRRVDDALGDLVGALAERRVRYFYRGRLALAVVDDLDLAAERRALDAGLLHLLGHLLAELHGELHLLLRDVPQAGHGHGLAALPRRRRRGRVLLGRRAAEQVSLCWCARDARRRRSQRHGARREYCER</sequence>
<dbReference type="Proteomes" id="UP000789595">
    <property type="component" value="Unassembled WGS sequence"/>
</dbReference>
<proteinExistence type="predicted"/>
<dbReference type="EMBL" id="CAKKNE010000003">
    <property type="protein sequence ID" value="CAH0370307.1"/>
    <property type="molecule type" value="Genomic_DNA"/>
</dbReference>
<gene>
    <name evidence="1" type="ORF">PECAL_3P01850</name>
</gene>
<keyword evidence="2" id="KW-1185">Reference proteome</keyword>
<organism evidence="1 2">
    <name type="scientific">Pelagomonas calceolata</name>
    <dbReference type="NCBI Taxonomy" id="35677"/>
    <lineage>
        <taxon>Eukaryota</taxon>
        <taxon>Sar</taxon>
        <taxon>Stramenopiles</taxon>
        <taxon>Ochrophyta</taxon>
        <taxon>Pelagophyceae</taxon>
        <taxon>Pelagomonadales</taxon>
        <taxon>Pelagomonadaceae</taxon>
        <taxon>Pelagomonas</taxon>
    </lineage>
</organism>
<dbReference type="AlphaFoldDB" id="A0A8J2SMU8"/>
<protein>
    <submittedName>
        <fullName evidence="1">Uncharacterized protein</fullName>
    </submittedName>
</protein>
<comment type="caution">
    <text evidence="1">The sequence shown here is derived from an EMBL/GenBank/DDBJ whole genome shotgun (WGS) entry which is preliminary data.</text>
</comment>